<dbReference type="SUPFAM" id="SSF50814">
    <property type="entry name" value="Lipocalins"/>
    <property type="match status" value="1"/>
</dbReference>
<sequence length="203" mass="23263">MARLTYFFALFYALSAVCASTSNSTDAVPLPAYQINTELDLSFEQDMRDTHLIYDYDAQDSEGNPEKWRYELWFFSDKSVVYAIHGGPMAGRYNYQTAAYQCVRAGEIWQISWLEETGTTVSLVYDITKGTINGLLNFSKGHWNYPVLAHGDKRNQTDFDRWRGLAKIGTQVERYMLVERAYILESFKGKGELLPIDPDVATF</sequence>
<evidence type="ECO:0000256" key="1">
    <source>
        <dbReference type="SAM" id="SignalP"/>
    </source>
</evidence>
<dbReference type="Proteomes" id="UP000777438">
    <property type="component" value="Unassembled WGS sequence"/>
</dbReference>
<dbReference type="Gene3D" id="2.40.128.20">
    <property type="match status" value="1"/>
</dbReference>
<reference evidence="2 3" key="1">
    <citation type="journal article" date="2021" name="Nat. Commun.">
        <title>Genetic determinants of endophytism in the Arabidopsis root mycobiome.</title>
        <authorList>
            <person name="Mesny F."/>
            <person name="Miyauchi S."/>
            <person name="Thiergart T."/>
            <person name="Pickel B."/>
            <person name="Atanasova L."/>
            <person name="Karlsson M."/>
            <person name="Huettel B."/>
            <person name="Barry K.W."/>
            <person name="Haridas S."/>
            <person name="Chen C."/>
            <person name="Bauer D."/>
            <person name="Andreopoulos W."/>
            <person name="Pangilinan J."/>
            <person name="LaButti K."/>
            <person name="Riley R."/>
            <person name="Lipzen A."/>
            <person name="Clum A."/>
            <person name="Drula E."/>
            <person name="Henrissat B."/>
            <person name="Kohler A."/>
            <person name="Grigoriev I.V."/>
            <person name="Martin F.M."/>
            <person name="Hacquard S."/>
        </authorList>
    </citation>
    <scope>NUCLEOTIDE SEQUENCE [LARGE SCALE GENOMIC DNA]</scope>
    <source>
        <strain evidence="2 3">MPI-CAGE-CH-0241</strain>
    </source>
</reference>
<comment type="caution">
    <text evidence="2">The sequence shown here is derived from an EMBL/GenBank/DDBJ whole genome shotgun (WGS) entry which is preliminary data.</text>
</comment>
<dbReference type="EMBL" id="JAGPYM010000092">
    <property type="protein sequence ID" value="KAH6867718.1"/>
    <property type="molecule type" value="Genomic_DNA"/>
</dbReference>
<evidence type="ECO:0000313" key="3">
    <source>
        <dbReference type="Proteomes" id="UP000777438"/>
    </source>
</evidence>
<proteinExistence type="predicted"/>
<dbReference type="AlphaFoldDB" id="A0A9P8VM75"/>
<dbReference type="InterPro" id="IPR012674">
    <property type="entry name" value="Calycin"/>
</dbReference>
<dbReference type="GO" id="GO:0016831">
    <property type="term" value="F:carboxy-lyase activity"/>
    <property type="evidence" value="ECO:0007669"/>
    <property type="project" value="InterPro"/>
</dbReference>
<dbReference type="InterPro" id="IPR008729">
    <property type="entry name" value="PA_de_COase"/>
</dbReference>
<keyword evidence="1" id="KW-0732">Signal</keyword>
<name>A0A9P8VM75_9HYPO</name>
<keyword evidence="3" id="KW-1185">Reference proteome</keyword>
<dbReference type="Pfam" id="PF05870">
    <property type="entry name" value="PA_decarbox"/>
    <property type="match status" value="1"/>
</dbReference>
<feature type="chain" id="PRO_5040200166" evidence="1">
    <location>
        <begin position="20"/>
        <end position="203"/>
    </location>
</feature>
<evidence type="ECO:0000313" key="2">
    <source>
        <dbReference type="EMBL" id="KAH6867718.1"/>
    </source>
</evidence>
<dbReference type="PANTHER" id="PTHR40087">
    <property type="entry name" value="PHENOLIC ACID DECARBOXYLASE PADC"/>
    <property type="match status" value="1"/>
</dbReference>
<organism evidence="2 3">
    <name type="scientific">Thelonectria olida</name>
    <dbReference type="NCBI Taxonomy" id="1576542"/>
    <lineage>
        <taxon>Eukaryota</taxon>
        <taxon>Fungi</taxon>
        <taxon>Dikarya</taxon>
        <taxon>Ascomycota</taxon>
        <taxon>Pezizomycotina</taxon>
        <taxon>Sordariomycetes</taxon>
        <taxon>Hypocreomycetidae</taxon>
        <taxon>Hypocreales</taxon>
        <taxon>Nectriaceae</taxon>
        <taxon>Thelonectria</taxon>
    </lineage>
</organism>
<gene>
    <name evidence="2" type="ORF">B0T10DRAFT_502190</name>
</gene>
<accession>A0A9P8VM75</accession>
<dbReference type="OrthoDB" id="4415004at2759"/>
<dbReference type="PANTHER" id="PTHR40087:SF1">
    <property type="entry name" value="PHENOLIC ACID DECARBOXYLASE PADC"/>
    <property type="match status" value="1"/>
</dbReference>
<protein>
    <submittedName>
        <fullName evidence="2">Calycin-like protein</fullName>
    </submittedName>
</protein>
<feature type="signal peptide" evidence="1">
    <location>
        <begin position="1"/>
        <end position="19"/>
    </location>
</feature>